<keyword evidence="11" id="KW-1185">Reference proteome</keyword>
<dbReference type="InterPro" id="IPR027918">
    <property type="entry name" value="HYLS1_C_dom"/>
</dbReference>
<dbReference type="GO" id="GO:0005814">
    <property type="term" value="C:centriole"/>
    <property type="evidence" value="ECO:0007669"/>
    <property type="project" value="UniProtKB-SubCell"/>
</dbReference>
<organism evidence="10 11">
    <name type="scientific">Potamilus streckersoni</name>
    <dbReference type="NCBI Taxonomy" id="2493646"/>
    <lineage>
        <taxon>Eukaryota</taxon>
        <taxon>Metazoa</taxon>
        <taxon>Spiralia</taxon>
        <taxon>Lophotrochozoa</taxon>
        <taxon>Mollusca</taxon>
        <taxon>Bivalvia</taxon>
        <taxon>Autobranchia</taxon>
        <taxon>Heteroconchia</taxon>
        <taxon>Palaeoheterodonta</taxon>
        <taxon>Unionida</taxon>
        <taxon>Unionoidea</taxon>
        <taxon>Unionidae</taxon>
        <taxon>Ambleminae</taxon>
        <taxon>Lampsilini</taxon>
        <taxon>Potamilus</taxon>
    </lineage>
</organism>
<feature type="compositionally biased region" description="Basic and acidic residues" evidence="8">
    <location>
        <begin position="207"/>
        <end position="231"/>
    </location>
</feature>
<evidence type="ECO:0000256" key="7">
    <source>
        <dbReference type="ARBA" id="ARBA00023273"/>
    </source>
</evidence>
<keyword evidence="5" id="KW-0970">Cilium biogenesis/degradation</keyword>
<comment type="subcellular location">
    <subcellularLocation>
        <location evidence="2">Cell projection</location>
        <location evidence="2">Cilium</location>
    </subcellularLocation>
    <subcellularLocation>
        <location evidence="1">Cytoplasm</location>
        <location evidence="1">Cytoskeleton</location>
        <location evidence="1">Microtubule organizing center</location>
        <location evidence="1">Centrosome</location>
        <location evidence="1">Centriole</location>
    </subcellularLocation>
</comment>
<dbReference type="GO" id="GO:0060271">
    <property type="term" value="P:cilium assembly"/>
    <property type="evidence" value="ECO:0007669"/>
    <property type="project" value="TreeGrafter"/>
</dbReference>
<comment type="caution">
    <text evidence="10">The sequence shown here is derived from an EMBL/GenBank/DDBJ whole genome shotgun (WGS) entry which is preliminary data.</text>
</comment>
<proteinExistence type="inferred from homology"/>
<reference evidence="10" key="1">
    <citation type="journal article" date="2021" name="Genome Biol. Evol.">
        <title>A High-Quality Reference Genome for a Parasitic Bivalve with Doubly Uniparental Inheritance (Bivalvia: Unionida).</title>
        <authorList>
            <person name="Smith C.H."/>
        </authorList>
    </citation>
    <scope>NUCLEOTIDE SEQUENCE</scope>
    <source>
        <strain evidence="10">CHS0354</strain>
    </source>
</reference>
<evidence type="ECO:0000256" key="5">
    <source>
        <dbReference type="ARBA" id="ARBA00022794"/>
    </source>
</evidence>
<evidence type="ECO:0000256" key="2">
    <source>
        <dbReference type="ARBA" id="ARBA00004138"/>
    </source>
</evidence>
<dbReference type="AlphaFoldDB" id="A0AAE0STF1"/>
<feature type="region of interest" description="Disordered" evidence="8">
    <location>
        <begin position="207"/>
        <end position="234"/>
    </location>
</feature>
<evidence type="ECO:0000256" key="6">
    <source>
        <dbReference type="ARBA" id="ARBA00023212"/>
    </source>
</evidence>
<evidence type="ECO:0000313" key="11">
    <source>
        <dbReference type="Proteomes" id="UP001195483"/>
    </source>
</evidence>
<accession>A0AAE0STF1</accession>
<keyword evidence="6" id="KW-0206">Cytoskeleton</keyword>
<protein>
    <recommendedName>
        <fullName evidence="9">Centriolar and ciliogenesis-associated protein HYLS1 C-terminal domain-containing protein</fullName>
    </recommendedName>
</protein>
<keyword evidence="4" id="KW-0963">Cytoplasm</keyword>
<comment type="similarity">
    <text evidence="3">Belongs to the HYLS1 family.</text>
</comment>
<gene>
    <name evidence="10" type="ORF">CHS0354_040179</name>
</gene>
<feature type="region of interest" description="Disordered" evidence="8">
    <location>
        <begin position="44"/>
        <end position="65"/>
    </location>
</feature>
<sequence>MSDLDFTDDEIREELSKLGYCQVPDSRLQEFKKDLGILIHQEKSKLSSENTSLSSHTLPDTSVSYTEPVVPKVTVQRERVPLEEASLSDRQGSSEVRSHYLGHGKENRFELKQDFLRRHDMQPDIRQNDRYDMYEPELDPNHRIVRDLRDDISETDSERRLVKRKVLRREKDGSKRIDESYTESETGSVMDINERLQQLGIADSVDFFDRGKSQQSSRDEPPYRLSPDDPRPASVILRQSEHPHTKNLRKSDPVARYQQFRQSWMQQLAPGEKFHKQLRWNVREQMLAQDVVYEKKPHRVYIPNSYKVPSDKKRQALRWQIRMDMAQGQMPQHGFYHEYH</sequence>
<dbReference type="PANTHER" id="PTHR34174:SF1">
    <property type="entry name" value="CENTRIOLAR AND CILIOGENESIS-ASSOCIATED PROTEIN HYLS1"/>
    <property type="match status" value="1"/>
</dbReference>
<reference evidence="10" key="3">
    <citation type="submission" date="2023-05" db="EMBL/GenBank/DDBJ databases">
        <authorList>
            <person name="Smith C.H."/>
        </authorList>
    </citation>
    <scope>NUCLEOTIDE SEQUENCE</scope>
    <source>
        <strain evidence="10">CHS0354</strain>
        <tissue evidence="10">Mantle</tissue>
    </source>
</reference>
<dbReference type="GO" id="GO:0097730">
    <property type="term" value="C:non-motile cilium"/>
    <property type="evidence" value="ECO:0007669"/>
    <property type="project" value="TreeGrafter"/>
</dbReference>
<evidence type="ECO:0000256" key="8">
    <source>
        <dbReference type="SAM" id="MobiDB-lite"/>
    </source>
</evidence>
<dbReference type="Pfam" id="PF15311">
    <property type="entry name" value="HYLS1_C"/>
    <property type="match status" value="1"/>
</dbReference>
<name>A0AAE0STF1_9BIVA</name>
<evidence type="ECO:0000313" key="10">
    <source>
        <dbReference type="EMBL" id="KAK3597439.1"/>
    </source>
</evidence>
<feature type="domain" description="Centriolar and ciliogenesis-associated protein HYLS1 C-terminal" evidence="9">
    <location>
        <begin position="238"/>
        <end position="326"/>
    </location>
</feature>
<evidence type="ECO:0000259" key="9">
    <source>
        <dbReference type="Pfam" id="PF15311"/>
    </source>
</evidence>
<dbReference type="InterPro" id="IPR052319">
    <property type="entry name" value="Centriolar_ciliogenesis_assoc"/>
</dbReference>
<dbReference type="EMBL" id="JAEAOA010002330">
    <property type="protein sequence ID" value="KAK3597439.1"/>
    <property type="molecule type" value="Genomic_DNA"/>
</dbReference>
<feature type="compositionally biased region" description="Polar residues" evidence="8">
    <location>
        <begin position="56"/>
        <end position="65"/>
    </location>
</feature>
<evidence type="ECO:0000256" key="1">
    <source>
        <dbReference type="ARBA" id="ARBA00004114"/>
    </source>
</evidence>
<reference evidence="10" key="2">
    <citation type="journal article" date="2021" name="Genome Biol. Evol.">
        <title>Developing a high-quality reference genome for a parasitic bivalve with doubly uniparental inheritance (Bivalvia: Unionida).</title>
        <authorList>
            <person name="Smith C.H."/>
        </authorList>
    </citation>
    <scope>NUCLEOTIDE SEQUENCE</scope>
    <source>
        <strain evidence="10">CHS0354</strain>
        <tissue evidence="10">Mantle</tissue>
    </source>
</reference>
<dbReference type="PANTHER" id="PTHR34174">
    <property type="entry name" value="HYDROLETHALUS SYNDROME PROTEIN 1"/>
    <property type="match status" value="1"/>
</dbReference>
<dbReference type="Proteomes" id="UP001195483">
    <property type="component" value="Unassembled WGS sequence"/>
</dbReference>
<keyword evidence="7" id="KW-0966">Cell projection</keyword>
<evidence type="ECO:0000256" key="4">
    <source>
        <dbReference type="ARBA" id="ARBA00022490"/>
    </source>
</evidence>
<evidence type="ECO:0000256" key="3">
    <source>
        <dbReference type="ARBA" id="ARBA00010091"/>
    </source>
</evidence>